<dbReference type="InterPro" id="IPR053180">
    <property type="entry name" value="Ca-binding_acidic-repeat"/>
</dbReference>
<evidence type="ECO:0000256" key="6">
    <source>
        <dbReference type="SAM" id="Phobius"/>
    </source>
</evidence>
<keyword evidence="3" id="KW-0732">Signal</keyword>
<dbReference type="InterPro" id="IPR028974">
    <property type="entry name" value="TSP_type-3_rpt"/>
</dbReference>
<keyword evidence="4" id="KW-0106">Calcium</keyword>
<keyword evidence="6" id="KW-0812">Transmembrane</keyword>
<name>A0A0G1JHJ6_9BACT</name>
<evidence type="ECO:0008006" key="9">
    <source>
        <dbReference type="Google" id="ProtNLM"/>
    </source>
</evidence>
<gene>
    <name evidence="7" type="ORF">UW63_C0020G0011</name>
</gene>
<evidence type="ECO:0000256" key="1">
    <source>
        <dbReference type="ARBA" id="ARBA00004613"/>
    </source>
</evidence>
<feature type="compositionally biased region" description="Basic and acidic residues" evidence="5">
    <location>
        <begin position="196"/>
        <end position="205"/>
    </location>
</feature>
<feature type="compositionally biased region" description="Basic and acidic residues" evidence="5">
    <location>
        <begin position="1"/>
        <end position="20"/>
    </location>
</feature>
<accession>A0A0G1JHJ6</accession>
<organism evidence="7 8">
    <name type="scientific">Candidatus Uhrbacteria bacterium GW2011_GWF2_44_350</name>
    <dbReference type="NCBI Taxonomy" id="1619000"/>
    <lineage>
        <taxon>Bacteria</taxon>
        <taxon>Candidatus Uhriibacteriota</taxon>
    </lineage>
</organism>
<evidence type="ECO:0000256" key="3">
    <source>
        <dbReference type="ARBA" id="ARBA00022729"/>
    </source>
</evidence>
<reference evidence="7 8" key="1">
    <citation type="journal article" date="2015" name="Nature">
        <title>rRNA introns, odd ribosomes, and small enigmatic genomes across a large radiation of phyla.</title>
        <authorList>
            <person name="Brown C.T."/>
            <person name="Hug L.A."/>
            <person name="Thomas B.C."/>
            <person name="Sharon I."/>
            <person name="Castelle C.J."/>
            <person name="Singh A."/>
            <person name="Wilkins M.J."/>
            <person name="Williams K.H."/>
            <person name="Banfield J.F."/>
        </authorList>
    </citation>
    <scope>NUCLEOTIDE SEQUENCE [LARGE SCALE GENOMIC DNA]</scope>
</reference>
<sequence>MFDDLKKQPDDIFAETEKAENVPPPFRTPQSDPGPSVPPMAPPAAQISEPTTVMPAINIAPLPTSTPSVESKKFNWKLVVILVIAVVLVVLVGLLASKFIMSSQETAPTEGLPNVSNAVKEKVEIPVVEEQPVVEEEPVIVEEPEIDTDKDGLSDAREAEIGTSPTSVDTDDDGLFDLEEVETYKTNPLSPDTDGDTFKDGDEVKNGYNPNGAGKLFELPGVE</sequence>
<keyword evidence="6" id="KW-0472">Membrane</keyword>
<protein>
    <recommendedName>
        <fullName evidence="9">S-layer domain-containing protein</fullName>
    </recommendedName>
</protein>
<comment type="caution">
    <text evidence="7">The sequence shown here is derived from an EMBL/GenBank/DDBJ whole genome shotgun (WGS) entry which is preliminary data.</text>
</comment>
<evidence type="ECO:0000256" key="4">
    <source>
        <dbReference type="ARBA" id="ARBA00022837"/>
    </source>
</evidence>
<feature type="region of interest" description="Disordered" evidence="5">
    <location>
        <begin position="182"/>
        <end position="223"/>
    </location>
</feature>
<dbReference type="GO" id="GO:0005509">
    <property type="term" value="F:calcium ion binding"/>
    <property type="evidence" value="ECO:0007669"/>
    <property type="project" value="InterPro"/>
</dbReference>
<dbReference type="AlphaFoldDB" id="A0A0G1JHJ6"/>
<proteinExistence type="predicted"/>
<keyword evidence="2" id="KW-0964">Secreted</keyword>
<comment type="subcellular location">
    <subcellularLocation>
        <location evidence="1">Secreted</location>
    </subcellularLocation>
</comment>
<dbReference type="SUPFAM" id="SSF103647">
    <property type="entry name" value="TSP type-3 repeat"/>
    <property type="match status" value="1"/>
</dbReference>
<dbReference type="PANTHER" id="PTHR37467:SF1">
    <property type="entry name" value="EXPORTED CALCIUM-BINDING GLYCOPROTEIN"/>
    <property type="match status" value="1"/>
</dbReference>
<dbReference type="PANTHER" id="PTHR37467">
    <property type="entry name" value="EXPORTED CALCIUM-BINDING GLYCOPROTEIN-RELATED"/>
    <property type="match status" value="1"/>
</dbReference>
<keyword evidence="6" id="KW-1133">Transmembrane helix</keyword>
<evidence type="ECO:0000313" key="8">
    <source>
        <dbReference type="Proteomes" id="UP000034154"/>
    </source>
</evidence>
<dbReference type="Pfam" id="PF18884">
    <property type="entry name" value="TSP3_bac"/>
    <property type="match status" value="3"/>
</dbReference>
<feature type="region of interest" description="Disordered" evidence="5">
    <location>
        <begin position="1"/>
        <end position="42"/>
    </location>
</feature>
<feature type="transmembrane region" description="Helical" evidence="6">
    <location>
        <begin position="74"/>
        <end position="96"/>
    </location>
</feature>
<evidence type="ECO:0000256" key="2">
    <source>
        <dbReference type="ARBA" id="ARBA00022525"/>
    </source>
</evidence>
<dbReference type="PATRIC" id="fig|1619000.3.peg.397"/>
<evidence type="ECO:0000313" key="7">
    <source>
        <dbReference type="EMBL" id="KKT70863.1"/>
    </source>
</evidence>
<dbReference type="Gene3D" id="4.10.1080.10">
    <property type="entry name" value="TSP type-3 repeat"/>
    <property type="match status" value="1"/>
</dbReference>
<dbReference type="InterPro" id="IPR059100">
    <property type="entry name" value="TSP3_bac"/>
</dbReference>
<dbReference type="EMBL" id="LCJB01000020">
    <property type="protein sequence ID" value="KKT70863.1"/>
    <property type="molecule type" value="Genomic_DNA"/>
</dbReference>
<dbReference type="Proteomes" id="UP000034154">
    <property type="component" value="Unassembled WGS sequence"/>
</dbReference>
<evidence type="ECO:0000256" key="5">
    <source>
        <dbReference type="SAM" id="MobiDB-lite"/>
    </source>
</evidence>